<keyword evidence="2 10" id="KW-0813">Transport</keyword>
<comment type="similarity">
    <text evidence="10">Belongs to the CbiN family.</text>
</comment>
<comment type="caution">
    <text evidence="11">The sequence shown here is derived from an EMBL/GenBank/DDBJ whole genome shotgun (WGS) entry which is preliminary data.</text>
</comment>
<dbReference type="PANTHER" id="PTHR38662">
    <property type="entry name" value="COBALT TRANSPORT PROTEIN CBIN"/>
    <property type="match status" value="1"/>
</dbReference>
<accession>A0A6V8SFT7</accession>
<dbReference type="GO" id="GO:0015087">
    <property type="term" value="F:cobalt ion transmembrane transporter activity"/>
    <property type="evidence" value="ECO:0007669"/>
    <property type="project" value="UniProtKB-UniRule"/>
</dbReference>
<evidence type="ECO:0000256" key="7">
    <source>
        <dbReference type="ARBA" id="ARBA00023065"/>
    </source>
</evidence>
<feature type="transmembrane region" description="Helical" evidence="10">
    <location>
        <begin position="71"/>
        <end position="90"/>
    </location>
</feature>
<keyword evidence="4 10" id="KW-0169">Cobalamin biosynthesis</keyword>
<comment type="subunit">
    <text evidence="10">Forms an energy-coupling factor (ECF) transporter complex composed of an ATP-binding protein (A component, CbiO), a transmembrane protein (T component, CbiQ) and 2 possible substrate-capture proteins (S components, CbiM and CbiN) of unknown stoichimetry.</text>
</comment>
<comment type="pathway">
    <text evidence="10">Cofactor biosynthesis; adenosylcobalamin biosynthesis.</text>
</comment>
<keyword evidence="6 10" id="KW-1133">Transmembrane helix</keyword>
<evidence type="ECO:0000256" key="4">
    <source>
        <dbReference type="ARBA" id="ARBA00022573"/>
    </source>
</evidence>
<evidence type="ECO:0000256" key="6">
    <source>
        <dbReference type="ARBA" id="ARBA00022989"/>
    </source>
</evidence>
<proteinExistence type="inferred from homology"/>
<comment type="function">
    <text evidence="10">Part of the energy-coupling factor (ECF) transporter complex CbiMNOQ involved in cobalt import.</text>
</comment>
<keyword evidence="3 10" id="KW-1003">Cell membrane</keyword>
<dbReference type="EMBL" id="BLZR01000001">
    <property type="protein sequence ID" value="GFP75576.1"/>
    <property type="molecule type" value="Genomic_DNA"/>
</dbReference>
<dbReference type="GO" id="GO:0005886">
    <property type="term" value="C:plasma membrane"/>
    <property type="evidence" value="ECO:0007669"/>
    <property type="project" value="UniProtKB-SubCell"/>
</dbReference>
<keyword evidence="12" id="KW-1185">Reference proteome</keyword>
<name>A0A6V8SFT7_9CLOT</name>
<dbReference type="Pfam" id="PF02553">
    <property type="entry name" value="CbiN"/>
    <property type="match status" value="1"/>
</dbReference>
<keyword evidence="5 10" id="KW-0812">Transmembrane</keyword>
<dbReference type="Proteomes" id="UP000580568">
    <property type="component" value="Unassembled WGS sequence"/>
</dbReference>
<evidence type="ECO:0000256" key="9">
    <source>
        <dbReference type="ARBA" id="ARBA00023285"/>
    </source>
</evidence>
<feature type="transmembrane region" description="Helical" evidence="10">
    <location>
        <begin position="12"/>
        <end position="30"/>
    </location>
</feature>
<dbReference type="NCBIfam" id="TIGR01165">
    <property type="entry name" value="cbiN"/>
    <property type="match status" value="1"/>
</dbReference>
<keyword evidence="7 10" id="KW-0406">Ion transport</keyword>
<protein>
    <recommendedName>
        <fullName evidence="10">Cobalt transport protein CbiN</fullName>
    </recommendedName>
    <alternativeName>
        <fullName evidence="10">Energy-coupling factor transporter probable substrate-capture protein CbiN</fullName>
        <shortName evidence="10">ECF transporter S component CbiN</shortName>
    </alternativeName>
</protein>
<dbReference type="InterPro" id="IPR003705">
    <property type="entry name" value="CbiN"/>
</dbReference>
<gene>
    <name evidence="10" type="primary">cbiN</name>
    <name evidence="11" type="ORF">bsdtw1_01662</name>
</gene>
<organism evidence="11 12">
    <name type="scientific">Clostridium fungisolvens</name>
    <dbReference type="NCBI Taxonomy" id="1604897"/>
    <lineage>
        <taxon>Bacteria</taxon>
        <taxon>Bacillati</taxon>
        <taxon>Bacillota</taxon>
        <taxon>Clostridia</taxon>
        <taxon>Eubacteriales</taxon>
        <taxon>Clostridiaceae</taxon>
        <taxon>Clostridium</taxon>
    </lineage>
</organism>
<evidence type="ECO:0000256" key="1">
    <source>
        <dbReference type="ARBA" id="ARBA00022426"/>
    </source>
</evidence>
<evidence type="ECO:0000256" key="8">
    <source>
        <dbReference type="ARBA" id="ARBA00023136"/>
    </source>
</evidence>
<evidence type="ECO:0000256" key="10">
    <source>
        <dbReference type="HAMAP-Rule" id="MF_00330"/>
    </source>
</evidence>
<keyword evidence="9 10" id="KW-0170">Cobalt</keyword>
<dbReference type="HAMAP" id="MF_00330">
    <property type="entry name" value="CbiN"/>
    <property type="match status" value="1"/>
</dbReference>
<dbReference type="UniPathway" id="UPA00148"/>
<evidence type="ECO:0000313" key="11">
    <source>
        <dbReference type="EMBL" id="GFP75576.1"/>
    </source>
</evidence>
<dbReference type="NCBIfam" id="NF002780">
    <property type="entry name" value="PRK02898.1"/>
    <property type="match status" value="1"/>
</dbReference>
<keyword evidence="1 10" id="KW-0171">Cobalt transport</keyword>
<evidence type="ECO:0000313" key="12">
    <source>
        <dbReference type="Proteomes" id="UP000580568"/>
    </source>
</evidence>
<sequence>MKLKNKSLLIKNFILALLVIIIAVAPLVFIKNGEFSGSDDQAKKAITDINKEYKPWFSPIWQPPSGEIESLLFALQAAIGTGIVCYYFGYQKGKSRKAEK</sequence>
<reference evidence="11 12" key="1">
    <citation type="submission" date="2020-07" db="EMBL/GenBank/DDBJ databases">
        <title>A new beta-1,3-glucan-decomposing anaerobic bacterium isolated from anoxic soil subjected to biological soil disinfestation.</title>
        <authorList>
            <person name="Ueki A."/>
            <person name="Tonouchi A."/>
        </authorList>
    </citation>
    <scope>NUCLEOTIDE SEQUENCE [LARGE SCALE GENOMIC DNA]</scope>
    <source>
        <strain evidence="11 12">TW1</strain>
    </source>
</reference>
<dbReference type="AlphaFoldDB" id="A0A6V8SFT7"/>
<evidence type="ECO:0000256" key="5">
    <source>
        <dbReference type="ARBA" id="ARBA00022692"/>
    </source>
</evidence>
<comment type="subcellular location">
    <subcellularLocation>
        <location evidence="10">Cell membrane</location>
        <topology evidence="10">Multi-pass membrane protein</topology>
    </subcellularLocation>
</comment>
<evidence type="ECO:0000256" key="2">
    <source>
        <dbReference type="ARBA" id="ARBA00022448"/>
    </source>
</evidence>
<keyword evidence="8 10" id="KW-0472">Membrane</keyword>
<dbReference type="PANTHER" id="PTHR38662:SF1">
    <property type="entry name" value="COBALT TRANSPORT PROTEIN CBIN"/>
    <property type="match status" value="1"/>
</dbReference>
<dbReference type="GO" id="GO:0009236">
    <property type="term" value="P:cobalamin biosynthetic process"/>
    <property type="evidence" value="ECO:0007669"/>
    <property type="project" value="UniProtKB-UniRule"/>
</dbReference>
<evidence type="ECO:0000256" key="3">
    <source>
        <dbReference type="ARBA" id="ARBA00022475"/>
    </source>
</evidence>